<organism evidence="3">
    <name type="scientific">Tanacetum cinerariifolium</name>
    <name type="common">Dalmatian daisy</name>
    <name type="synonym">Chrysanthemum cinerariifolium</name>
    <dbReference type="NCBI Taxonomy" id="118510"/>
    <lineage>
        <taxon>Eukaryota</taxon>
        <taxon>Viridiplantae</taxon>
        <taxon>Streptophyta</taxon>
        <taxon>Embryophyta</taxon>
        <taxon>Tracheophyta</taxon>
        <taxon>Spermatophyta</taxon>
        <taxon>Magnoliopsida</taxon>
        <taxon>eudicotyledons</taxon>
        <taxon>Gunneridae</taxon>
        <taxon>Pentapetalae</taxon>
        <taxon>asterids</taxon>
        <taxon>campanulids</taxon>
        <taxon>Asterales</taxon>
        <taxon>Asteraceae</taxon>
        <taxon>Asteroideae</taxon>
        <taxon>Anthemideae</taxon>
        <taxon>Anthemidinae</taxon>
        <taxon>Tanacetum</taxon>
    </lineage>
</organism>
<comment type="caution">
    <text evidence="3">The sequence shown here is derived from an EMBL/GenBank/DDBJ whole genome shotgun (WGS) entry which is preliminary data.</text>
</comment>
<dbReference type="CDD" id="cd00051">
    <property type="entry name" value="EFh"/>
    <property type="match status" value="3"/>
</dbReference>
<dbReference type="SUPFAM" id="SSF47473">
    <property type="entry name" value="EF-hand"/>
    <property type="match status" value="2"/>
</dbReference>
<feature type="domain" description="EF-hand" evidence="2">
    <location>
        <begin position="8"/>
        <end position="43"/>
    </location>
</feature>
<dbReference type="EMBL" id="BKCJ010308923">
    <property type="protein sequence ID" value="GEZ67783.1"/>
    <property type="molecule type" value="Genomic_DNA"/>
</dbReference>
<accession>A0A699II06</accession>
<dbReference type="PROSITE" id="PS00018">
    <property type="entry name" value="EF_HAND_1"/>
    <property type="match status" value="3"/>
</dbReference>
<evidence type="ECO:0000259" key="2">
    <source>
        <dbReference type="PROSITE" id="PS50222"/>
    </source>
</evidence>
<protein>
    <submittedName>
        <fullName evidence="3">Probable calcium-binding protein CML22 isoform X1</fullName>
    </submittedName>
</protein>
<dbReference type="Pfam" id="PF13499">
    <property type="entry name" value="EF-hand_7"/>
    <property type="match status" value="3"/>
</dbReference>
<dbReference type="InterPro" id="IPR052591">
    <property type="entry name" value="CML21-like"/>
</dbReference>
<gene>
    <name evidence="3" type="ORF">Tci_539756</name>
</gene>
<dbReference type="GO" id="GO:0005509">
    <property type="term" value="F:calcium ion binding"/>
    <property type="evidence" value="ECO:0007669"/>
    <property type="project" value="InterPro"/>
</dbReference>
<feature type="domain" description="EF-hand" evidence="2">
    <location>
        <begin position="213"/>
        <end position="248"/>
    </location>
</feature>
<dbReference type="InterPro" id="IPR002048">
    <property type="entry name" value="EF_hand_dom"/>
</dbReference>
<evidence type="ECO:0000256" key="1">
    <source>
        <dbReference type="ARBA" id="ARBA00022837"/>
    </source>
</evidence>
<sequence>MGSPELKSTFDTIIEAFLFLDKNGDGKLDKKDMTKAMNDNSPREKSPPHITMTRFREMDWNKDGKVGFREFLFSLINWVGIDSSNEVHVTRKLMEVKKRYVPGNSSIRSLNSIILRFPQFRQGLEEISGVFRQFDVDSNGTIDHEELRKCLHKLQFDCTEDEINDLFESCSLGRNKGMKFNEFIVVLCLIYLLTCTSSSNHTATPMGSPELKSTFDTIIEAFLFLDKNGDGKLDKKDMTKAMNDNSSREKSPPHITMTRFREMDWNKDGKVGFREFLFSLINWVGIDSSNEVHVTVI</sequence>
<dbReference type="InterPro" id="IPR011992">
    <property type="entry name" value="EF-hand-dom_pair"/>
</dbReference>
<feature type="domain" description="EF-hand" evidence="2">
    <location>
        <begin position="122"/>
        <end position="157"/>
    </location>
</feature>
<dbReference type="AlphaFoldDB" id="A0A699II06"/>
<dbReference type="Gene3D" id="1.10.238.10">
    <property type="entry name" value="EF-hand"/>
    <property type="match status" value="2"/>
</dbReference>
<dbReference type="InterPro" id="IPR018247">
    <property type="entry name" value="EF_Hand_1_Ca_BS"/>
</dbReference>
<evidence type="ECO:0000313" key="3">
    <source>
        <dbReference type="EMBL" id="GEZ67783.1"/>
    </source>
</evidence>
<proteinExistence type="predicted"/>
<dbReference type="SMART" id="SM00054">
    <property type="entry name" value="EFh"/>
    <property type="match status" value="5"/>
</dbReference>
<reference evidence="3" key="1">
    <citation type="journal article" date="2019" name="Sci. Rep.">
        <title>Draft genome of Tanacetum cinerariifolium, the natural source of mosquito coil.</title>
        <authorList>
            <person name="Yamashiro T."/>
            <person name="Shiraishi A."/>
            <person name="Satake H."/>
            <person name="Nakayama K."/>
        </authorList>
    </citation>
    <scope>NUCLEOTIDE SEQUENCE</scope>
</reference>
<dbReference type="PROSITE" id="PS50222">
    <property type="entry name" value="EF_HAND_2"/>
    <property type="match status" value="3"/>
</dbReference>
<keyword evidence="1" id="KW-0106">Calcium</keyword>
<name>A0A699II06_TANCI</name>
<dbReference type="PANTHER" id="PTHR23064">
    <property type="entry name" value="TROPONIN"/>
    <property type="match status" value="1"/>
</dbReference>